<feature type="compositionally biased region" description="Polar residues" evidence="1">
    <location>
        <begin position="10"/>
        <end position="19"/>
    </location>
</feature>
<dbReference type="InParanoid" id="A0A0D2VRV9"/>
<dbReference type="Proteomes" id="UP000008743">
    <property type="component" value="Unassembled WGS sequence"/>
</dbReference>
<dbReference type="Pfam" id="PF25086">
    <property type="entry name" value="DUF7803"/>
    <property type="match status" value="1"/>
</dbReference>
<sequence length="183" mass="20482">MSETPVEPNAGSTSTSFSEPTPRGPPPSVTLEQPEMHARVFTPDQLNDAPFVMLPSGAPKADILNGVNLCESTFKDMVSCLRRGKSEAICQDQLLAFLICRNRRNEAIAMRVREWETQRLAAMSPRERSVQVKLTDVLIQETIVKAADACGSPELQKENARFCAQVMSELRHFQAWHKRLQSE</sequence>
<gene>
    <name evidence="3" type="ORF">CAOG_004421</name>
</gene>
<reference evidence="4" key="1">
    <citation type="submission" date="2011-02" db="EMBL/GenBank/DDBJ databases">
        <title>The Genome Sequence of Capsaspora owczarzaki ATCC 30864.</title>
        <authorList>
            <person name="Russ C."/>
            <person name="Cuomo C."/>
            <person name="Burger G."/>
            <person name="Gray M.W."/>
            <person name="Holland P.W.H."/>
            <person name="King N."/>
            <person name="Lang F.B.F."/>
            <person name="Roger A.J."/>
            <person name="Ruiz-Trillo I."/>
            <person name="Young S.K."/>
            <person name="Zeng Q."/>
            <person name="Gargeya S."/>
            <person name="Alvarado L."/>
            <person name="Berlin A."/>
            <person name="Chapman S.B."/>
            <person name="Chen Z."/>
            <person name="Freedman E."/>
            <person name="Gellesch M."/>
            <person name="Goldberg J."/>
            <person name="Griggs A."/>
            <person name="Gujja S."/>
            <person name="Heilman E."/>
            <person name="Heiman D."/>
            <person name="Howarth C."/>
            <person name="Mehta T."/>
            <person name="Neiman D."/>
            <person name="Pearson M."/>
            <person name="Roberts A."/>
            <person name="Saif S."/>
            <person name="Shea T."/>
            <person name="Shenoy N."/>
            <person name="Sisk P."/>
            <person name="Stolte C."/>
            <person name="Sykes S."/>
            <person name="White J."/>
            <person name="Yandava C."/>
            <person name="Haas B."/>
            <person name="Nusbaum C."/>
            <person name="Birren B."/>
        </authorList>
    </citation>
    <scope>NUCLEOTIDE SEQUENCE</scope>
    <source>
        <strain evidence="4">ATCC 30864</strain>
    </source>
</reference>
<accession>A0A0D2VRV9</accession>
<proteinExistence type="predicted"/>
<dbReference type="OrthoDB" id="1884014at2759"/>
<organism evidence="3 4">
    <name type="scientific">Capsaspora owczarzaki (strain ATCC 30864)</name>
    <dbReference type="NCBI Taxonomy" id="595528"/>
    <lineage>
        <taxon>Eukaryota</taxon>
        <taxon>Filasterea</taxon>
        <taxon>Capsaspora</taxon>
    </lineage>
</organism>
<name>A0A0D2VRV9_CAPO3</name>
<evidence type="ECO:0000313" key="4">
    <source>
        <dbReference type="Proteomes" id="UP000008743"/>
    </source>
</evidence>
<dbReference type="InterPro" id="IPR056705">
    <property type="entry name" value="DUF7803"/>
</dbReference>
<evidence type="ECO:0000259" key="2">
    <source>
        <dbReference type="Pfam" id="PF25086"/>
    </source>
</evidence>
<keyword evidence="4" id="KW-1185">Reference proteome</keyword>
<evidence type="ECO:0000256" key="1">
    <source>
        <dbReference type="SAM" id="MobiDB-lite"/>
    </source>
</evidence>
<dbReference type="EMBL" id="KE346365">
    <property type="protein sequence ID" value="KJE93667.1"/>
    <property type="molecule type" value="Genomic_DNA"/>
</dbReference>
<protein>
    <recommendedName>
        <fullName evidence="2">DUF7803 domain-containing protein</fullName>
    </recommendedName>
</protein>
<dbReference type="AlphaFoldDB" id="A0A0D2VRV9"/>
<feature type="domain" description="DUF7803" evidence="2">
    <location>
        <begin position="36"/>
        <end position="136"/>
    </location>
</feature>
<dbReference type="RefSeq" id="XP_004348249.1">
    <property type="nucleotide sequence ID" value="XM_004348199.2"/>
</dbReference>
<feature type="region of interest" description="Disordered" evidence="1">
    <location>
        <begin position="1"/>
        <end position="31"/>
    </location>
</feature>
<evidence type="ECO:0000313" key="3">
    <source>
        <dbReference type="EMBL" id="KJE93667.1"/>
    </source>
</evidence>